<feature type="transmembrane region" description="Helical" evidence="2">
    <location>
        <begin position="225"/>
        <end position="245"/>
    </location>
</feature>
<dbReference type="PANTHER" id="PTHR46663:SF2">
    <property type="entry name" value="GGDEF DOMAIN-CONTAINING PROTEIN"/>
    <property type="match status" value="1"/>
</dbReference>
<dbReference type="Pfam" id="PF00990">
    <property type="entry name" value="GGDEF"/>
    <property type="match status" value="1"/>
</dbReference>
<evidence type="ECO:0000313" key="6">
    <source>
        <dbReference type="Proteomes" id="UP001238603"/>
    </source>
</evidence>
<reference evidence="5 6" key="1">
    <citation type="submission" date="2023-06" db="EMBL/GenBank/DDBJ databases">
        <title>Pelomonas sp. APW6 16S ribosomal RNA gene genome sequencing and assembly.</title>
        <authorList>
            <person name="Woo H."/>
        </authorList>
    </citation>
    <scope>NUCLEOTIDE SEQUENCE [LARGE SCALE GENOMIC DNA]</scope>
    <source>
        <strain evidence="5 6">APW6</strain>
    </source>
</reference>
<dbReference type="PROSITE" id="PS50885">
    <property type="entry name" value="HAMP"/>
    <property type="match status" value="1"/>
</dbReference>
<dbReference type="SUPFAM" id="SSF55073">
    <property type="entry name" value="Nucleotide cyclase"/>
    <property type="match status" value="1"/>
</dbReference>
<protein>
    <submittedName>
        <fullName evidence="5">Sensor domain-containing diguanylate cyclase</fullName>
    </submittedName>
</protein>
<keyword evidence="2" id="KW-0472">Membrane</keyword>
<dbReference type="Gene3D" id="6.10.340.10">
    <property type="match status" value="1"/>
</dbReference>
<gene>
    <name evidence="5" type="ORF">QRD43_22125</name>
</gene>
<dbReference type="RefSeq" id="WP_285984692.1">
    <property type="nucleotide sequence ID" value="NZ_JASVDS010000010.1"/>
</dbReference>
<dbReference type="InterPro" id="IPR003660">
    <property type="entry name" value="HAMP_dom"/>
</dbReference>
<sequence>MSKNPPTMLFRTKLALNLIAQIVLVLVATAAVGYLVAGYRSLLELQRQFQQRDQLVAQLQRSSDELTRMARLFVVSRDAQFADHYREVARMREGLQSEPEGYDEVYWDLALDQPRAAGRPVAARAMQAKLQDAGFAPEDYARLAEALRRSEALMKVEQQAMGRVDTRGSTHPLSEEEWKEALDMLHGPAYRHAKAEIMGPLRAVRQSLKAGHEAVIQPLKDNLRFTAWLAIVCLVFTGGNAVFMAMRYDRSVRRPVEMLRHWARQVRKGQQSQRISLGHSSEFGELSQAIDEMAESVERSLDELKEEVARRARAEQVVRHLANHDALTGLPSLRLLHDRLDRALAQAQRKSQGLALIFVDLNDFKPINDRYGHEAGDQVLKVVAQRLAASLREADTVGRIGGDEFLVLLPDVDSLVQAQQVKAKLVALLEQPIFISVHNLAVRVTAAMGIAVYPVMANDAQGLMRIADQDMYRDKAEMRSHPGAGRGA</sequence>
<keyword evidence="2" id="KW-0812">Transmembrane</keyword>
<evidence type="ECO:0000313" key="5">
    <source>
        <dbReference type="EMBL" id="MDL5034619.1"/>
    </source>
</evidence>
<dbReference type="SMART" id="SM00304">
    <property type="entry name" value="HAMP"/>
    <property type="match status" value="1"/>
</dbReference>
<keyword evidence="1" id="KW-0175">Coiled coil</keyword>
<dbReference type="Gene3D" id="3.30.70.270">
    <property type="match status" value="1"/>
</dbReference>
<comment type="caution">
    <text evidence="5">The sequence shown here is derived from an EMBL/GenBank/DDBJ whole genome shotgun (WGS) entry which is preliminary data.</text>
</comment>
<feature type="domain" description="HAMP" evidence="3">
    <location>
        <begin position="250"/>
        <end position="302"/>
    </location>
</feature>
<dbReference type="InterPro" id="IPR052163">
    <property type="entry name" value="DGC-Regulatory_Protein"/>
</dbReference>
<dbReference type="EMBL" id="JASVDS010000010">
    <property type="protein sequence ID" value="MDL5034619.1"/>
    <property type="molecule type" value="Genomic_DNA"/>
</dbReference>
<evidence type="ECO:0000256" key="2">
    <source>
        <dbReference type="SAM" id="Phobius"/>
    </source>
</evidence>
<dbReference type="SUPFAM" id="SSF158472">
    <property type="entry name" value="HAMP domain-like"/>
    <property type="match status" value="1"/>
</dbReference>
<dbReference type="InterPro" id="IPR043128">
    <property type="entry name" value="Rev_trsase/Diguanyl_cyclase"/>
</dbReference>
<dbReference type="PANTHER" id="PTHR46663">
    <property type="entry name" value="DIGUANYLATE CYCLASE DGCT-RELATED"/>
    <property type="match status" value="1"/>
</dbReference>
<evidence type="ECO:0000259" key="3">
    <source>
        <dbReference type="PROSITE" id="PS50885"/>
    </source>
</evidence>
<dbReference type="Pfam" id="PF00672">
    <property type="entry name" value="HAMP"/>
    <property type="match status" value="1"/>
</dbReference>
<evidence type="ECO:0000259" key="4">
    <source>
        <dbReference type="PROSITE" id="PS50887"/>
    </source>
</evidence>
<dbReference type="Proteomes" id="UP001238603">
    <property type="component" value="Unassembled WGS sequence"/>
</dbReference>
<accession>A0ABT7LPC2</accession>
<feature type="coiled-coil region" evidence="1">
    <location>
        <begin position="287"/>
        <end position="314"/>
    </location>
</feature>
<feature type="domain" description="GGDEF" evidence="4">
    <location>
        <begin position="352"/>
        <end position="488"/>
    </location>
</feature>
<proteinExistence type="predicted"/>
<name>A0ABT7LPC2_9BURK</name>
<organism evidence="5 6">
    <name type="scientific">Roseateles subflavus</name>
    <dbReference type="NCBI Taxonomy" id="3053353"/>
    <lineage>
        <taxon>Bacteria</taxon>
        <taxon>Pseudomonadati</taxon>
        <taxon>Pseudomonadota</taxon>
        <taxon>Betaproteobacteria</taxon>
        <taxon>Burkholderiales</taxon>
        <taxon>Sphaerotilaceae</taxon>
        <taxon>Roseateles</taxon>
    </lineage>
</organism>
<keyword evidence="6" id="KW-1185">Reference proteome</keyword>
<dbReference type="CDD" id="cd06225">
    <property type="entry name" value="HAMP"/>
    <property type="match status" value="1"/>
</dbReference>
<dbReference type="CDD" id="cd01949">
    <property type="entry name" value="GGDEF"/>
    <property type="match status" value="1"/>
</dbReference>
<evidence type="ECO:0000256" key="1">
    <source>
        <dbReference type="SAM" id="Coils"/>
    </source>
</evidence>
<dbReference type="SMART" id="SM00267">
    <property type="entry name" value="GGDEF"/>
    <property type="match status" value="1"/>
</dbReference>
<dbReference type="PROSITE" id="PS50887">
    <property type="entry name" value="GGDEF"/>
    <property type="match status" value="1"/>
</dbReference>
<dbReference type="InterPro" id="IPR029787">
    <property type="entry name" value="Nucleotide_cyclase"/>
</dbReference>
<keyword evidence="2" id="KW-1133">Transmembrane helix</keyword>
<dbReference type="NCBIfam" id="TIGR00254">
    <property type="entry name" value="GGDEF"/>
    <property type="match status" value="1"/>
</dbReference>
<dbReference type="InterPro" id="IPR000160">
    <property type="entry name" value="GGDEF_dom"/>
</dbReference>